<dbReference type="OrthoDB" id="1442756at2"/>
<protein>
    <submittedName>
        <fullName evidence="2">Uncharacterized protein</fullName>
    </submittedName>
</protein>
<feature type="transmembrane region" description="Helical" evidence="1">
    <location>
        <begin position="166"/>
        <end position="188"/>
    </location>
</feature>
<dbReference type="RefSeq" id="WP_138657057.1">
    <property type="nucleotide sequence ID" value="NZ_VATY01000001.1"/>
</dbReference>
<gene>
    <name evidence="2" type="ORF">FEE95_06430</name>
</gene>
<keyword evidence="1" id="KW-1133">Transmembrane helix</keyword>
<accession>A0A5S3Q0F7</accession>
<keyword evidence="1" id="KW-0812">Transmembrane</keyword>
<keyword evidence="3" id="KW-1185">Reference proteome</keyword>
<evidence type="ECO:0000313" key="3">
    <source>
        <dbReference type="Proteomes" id="UP000310314"/>
    </source>
</evidence>
<proteinExistence type="predicted"/>
<evidence type="ECO:0000256" key="1">
    <source>
        <dbReference type="SAM" id="Phobius"/>
    </source>
</evidence>
<organism evidence="2 3">
    <name type="scientific">Maribacter algarum</name>
    <name type="common">ex Zhang et al. 2020</name>
    <dbReference type="NCBI Taxonomy" id="2578118"/>
    <lineage>
        <taxon>Bacteria</taxon>
        <taxon>Pseudomonadati</taxon>
        <taxon>Bacteroidota</taxon>
        <taxon>Flavobacteriia</taxon>
        <taxon>Flavobacteriales</taxon>
        <taxon>Flavobacteriaceae</taxon>
        <taxon>Maribacter</taxon>
    </lineage>
</organism>
<feature type="transmembrane region" description="Helical" evidence="1">
    <location>
        <begin position="46"/>
        <end position="72"/>
    </location>
</feature>
<feature type="transmembrane region" description="Helical" evidence="1">
    <location>
        <begin position="12"/>
        <end position="34"/>
    </location>
</feature>
<comment type="caution">
    <text evidence="2">The sequence shown here is derived from an EMBL/GenBank/DDBJ whole genome shotgun (WGS) entry which is preliminary data.</text>
</comment>
<keyword evidence="1" id="KW-0472">Membrane</keyword>
<dbReference type="EMBL" id="VATY01000001">
    <property type="protein sequence ID" value="TMM59067.1"/>
    <property type="molecule type" value="Genomic_DNA"/>
</dbReference>
<dbReference type="Proteomes" id="UP000310314">
    <property type="component" value="Unassembled WGS sequence"/>
</dbReference>
<feature type="transmembrane region" description="Helical" evidence="1">
    <location>
        <begin position="93"/>
        <end position="118"/>
    </location>
</feature>
<reference evidence="2 3" key="1">
    <citation type="submission" date="2019-05" db="EMBL/GenBank/DDBJ databases">
        <authorList>
            <person name="Zhang J.-Y."/>
            <person name="Feg X."/>
            <person name="Du Z.-J."/>
        </authorList>
    </citation>
    <scope>NUCLEOTIDE SEQUENCE [LARGE SCALE GENOMIC DNA]</scope>
    <source>
        <strain evidence="2 3">RZ26</strain>
    </source>
</reference>
<evidence type="ECO:0000313" key="2">
    <source>
        <dbReference type="EMBL" id="TMM59067.1"/>
    </source>
</evidence>
<dbReference type="AlphaFoldDB" id="A0A5S3Q0F7"/>
<sequence length="201" mass="23031">MISKFLKAKHWQLFILMFGIPLILQFITMGSIMFSFSNSEKPEALIMINALTLFPVIMIINSGLLFGWFWSIAIGLQKKVPQSVRMKVKKFQYFFFVPLIYIMLISLLIGFATSGLFIDGNASASIGGGISIALVVILHFFSMFCIIYCLYFVAKTIKTVELQREVNFNDFIGEFFMLWFYPLGIWIIQPKINKIAETESV</sequence>
<feature type="transmembrane region" description="Helical" evidence="1">
    <location>
        <begin position="130"/>
        <end position="154"/>
    </location>
</feature>
<name>A0A5S3Q0F7_9FLAO</name>